<dbReference type="PROSITE" id="PS51257">
    <property type="entry name" value="PROKAR_LIPOPROTEIN"/>
    <property type="match status" value="1"/>
</dbReference>
<proteinExistence type="predicted"/>
<gene>
    <name evidence="2" type="ORF">PVT71_10670</name>
</gene>
<evidence type="ECO:0008006" key="3">
    <source>
        <dbReference type="Google" id="ProtNLM"/>
    </source>
</evidence>
<evidence type="ECO:0000313" key="2">
    <source>
        <dbReference type="EMBL" id="XCC92939.1"/>
    </source>
</evidence>
<feature type="signal peptide" evidence="1">
    <location>
        <begin position="1"/>
        <end position="24"/>
    </location>
</feature>
<reference evidence="2" key="1">
    <citation type="submission" date="2023-02" db="EMBL/GenBank/DDBJ databases">
        <title>Description and genomic characterization of Salipiger bruguierae sp. nov., isolated from the sediment of mangrove plant Bruguiera sexangula.</title>
        <authorList>
            <person name="Long M."/>
        </authorList>
    </citation>
    <scope>NUCLEOTIDE SEQUENCE</scope>
    <source>
        <strain evidence="2">H15</strain>
    </source>
</reference>
<keyword evidence="1" id="KW-0732">Signal</keyword>
<sequence>MKRLDKIALAALGLTALATLSACGGGKETAATTRPATEAESACLRAIGDAAGTKDIEMTGSGFAEDGGFSVQAGVGADRARWDCVARTDDTTGEVSAVATMAGS</sequence>
<name>A0AAU8AED8_9RHOB</name>
<organism evidence="2">
    <name type="scientific">Alloyangia sp. H15</name>
    <dbReference type="NCBI Taxonomy" id="3029062"/>
    <lineage>
        <taxon>Bacteria</taxon>
        <taxon>Pseudomonadati</taxon>
        <taxon>Pseudomonadota</taxon>
        <taxon>Alphaproteobacteria</taxon>
        <taxon>Rhodobacterales</taxon>
        <taxon>Roseobacteraceae</taxon>
        <taxon>Alloyangia</taxon>
    </lineage>
</organism>
<dbReference type="AlphaFoldDB" id="A0AAU8AED8"/>
<evidence type="ECO:0000256" key="1">
    <source>
        <dbReference type="SAM" id="SignalP"/>
    </source>
</evidence>
<dbReference type="RefSeq" id="WP_353471767.1">
    <property type="nucleotide sequence ID" value="NZ_CP123384.1"/>
</dbReference>
<feature type="chain" id="PRO_5043437101" description="Secreted protein" evidence="1">
    <location>
        <begin position="25"/>
        <end position="104"/>
    </location>
</feature>
<protein>
    <recommendedName>
        <fullName evidence="3">Secreted protein</fullName>
    </recommendedName>
</protein>
<dbReference type="EMBL" id="CP123384">
    <property type="protein sequence ID" value="XCC92939.1"/>
    <property type="molecule type" value="Genomic_DNA"/>
</dbReference>
<accession>A0AAU8AED8</accession>